<dbReference type="Proteomes" id="UP000324853">
    <property type="component" value="Unassembled WGS sequence"/>
</dbReference>
<keyword evidence="2" id="KW-1185">Reference proteome</keyword>
<sequence>MADDLDDTDPDVLRDRLLEQVERGDITKEQAEEAAAAHGLDPFERRPDLPRFDPKLKSHWSIPMSVAWIAWRDFGLVREQDPEFCSACVHWVYRKWTDRSDETGRPVKRAGYFLETRLAPTVGRLARLEQLLRIRGNLPSTAVMTIREAVTELWQASSKDLLTALGRDANGAVVEIPSREWVYLLLREEGGRDVLRYVDLSRPEPFTSVTHPQSDLLRLWRASGEPVTTTVPRTQVARVKEALRELFPVGTPLRLPNKKIQELLEPIFEKNSWKRPSIDSVARARGRQKQAKTQKRK</sequence>
<protein>
    <submittedName>
        <fullName evidence="1">Uncharacterized protein</fullName>
    </submittedName>
</protein>
<evidence type="ECO:0000313" key="1">
    <source>
        <dbReference type="EMBL" id="TYL72060.1"/>
    </source>
</evidence>
<dbReference type="EMBL" id="VSSR01000090">
    <property type="protein sequence ID" value="TYL72060.1"/>
    <property type="molecule type" value="Genomic_DNA"/>
</dbReference>
<proteinExistence type="predicted"/>
<reference evidence="1 2" key="1">
    <citation type="submission" date="2019-08" db="EMBL/GenBank/DDBJ databases">
        <title>Bradyrhizobium hipponensis sp. nov., a rhizobium isolated from a Lupinus angustifolius root nodule in Tunisia.</title>
        <authorList>
            <person name="Off K."/>
            <person name="Rejili M."/>
            <person name="Mars M."/>
            <person name="Brachmann A."/>
            <person name="Marin M."/>
        </authorList>
    </citation>
    <scope>NUCLEOTIDE SEQUENCE [LARGE SCALE GENOMIC DNA]</scope>
    <source>
        <strain evidence="1 2">CTAW11</strain>
    </source>
</reference>
<gene>
    <name evidence="1" type="ORF">FXB38_39225</name>
</gene>
<evidence type="ECO:0000313" key="2">
    <source>
        <dbReference type="Proteomes" id="UP000324853"/>
    </source>
</evidence>
<dbReference type="AlphaFoldDB" id="A0A5S4W354"/>
<comment type="caution">
    <text evidence="1">The sequence shown here is derived from an EMBL/GenBank/DDBJ whole genome shotgun (WGS) entry which is preliminary data.</text>
</comment>
<dbReference type="OrthoDB" id="8222794at2"/>
<organism evidence="1 2">
    <name type="scientific">Bradyrhizobium cytisi</name>
    <dbReference type="NCBI Taxonomy" id="515489"/>
    <lineage>
        <taxon>Bacteria</taxon>
        <taxon>Pseudomonadati</taxon>
        <taxon>Pseudomonadota</taxon>
        <taxon>Alphaproteobacteria</taxon>
        <taxon>Hyphomicrobiales</taxon>
        <taxon>Nitrobacteraceae</taxon>
        <taxon>Bradyrhizobium</taxon>
    </lineage>
</organism>
<name>A0A5S4W354_9BRAD</name>
<accession>A0A5S4W354</accession>
<dbReference type="RefSeq" id="WP_148756259.1">
    <property type="nucleotide sequence ID" value="NZ_VSSR01000090.1"/>
</dbReference>